<dbReference type="PROSITE" id="PS00217">
    <property type="entry name" value="SUGAR_TRANSPORT_2"/>
    <property type="match status" value="1"/>
</dbReference>
<keyword evidence="6 10" id="KW-0472">Membrane</keyword>
<keyword evidence="3 8" id="KW-0813">Transport</keyword>
<comment type="similarity">
    <text evidence="2 8">Belongs to the major facilitator superfamily. Sugar transporter (TC 2.A.1.1) family.</text>
</comment>
<evidence type="ECO:0000256" key="4">
    <source>
        <dbReference type="ARBA" id="ARBA00022692"/>
    </source>
</evidence>
<evidence type="ECO:0000256" key="3">
    <source>
        <dbReference type="ARBA" id="ARBA00022448"/>
    </source>
</evidence>
<feature type="region of interest" description="Disordered" evidence="9">
    <location>
        <begin position="1"/>
        <end position="43"/>
    </location>
</feature>
<evidence type="ECO:0000313" key="12">
    <source>
        <dbReference type="EMBL" id="CZR54927.1"/>
    </source>
</evidence>
<feature type="domain" description="Major facilitator superfamily (MFS) profile" evidence="11">
    <location>
        <begin position="54"/>
        <end position="496"/>
    </location>
</feature>
<feature type="transmembrane region" description="Helical" evidence="10">
    <location>
        <begin position="441"/>
        <end position="462"/>
    </location>
</feature>
<dbReference type="PRINTS" id="PR00171">
    <property type="entry name" value="SUGRTRNSPORT"/>
</dbReference>
<dbReference type="InterPro" id="IPR036259">
    <property type="entry name" value="MFS_trans_sf"/>
</dbReference>
<evidence type="ECO:0000259" key="11">
    <source>
        <dbReference type="PROSITE" id="PS50850"/>
    </source>
</evidence>
<dbReference type="GO" id="GO:1904679">
    <property type="term" value="P:myo-inositol import across plasma membrane"/>
    <property type="evidence" value="ECO:0007669"/>
    <property type="project" value="TreeGrafter"/>
</dbReference>
<dbReference type="Pfam" id="PF00083">
    <property type="entry name" value="Sugar_tr"/>
    <property type="match status" value="1"/>
</dbReference>
<accession>A0A1L7WQ97</accession>
<dbReference type="SUPFAM" id="SSF103473">
    <property type="entry name" value="MFS general substrate transporter"/>
    <property type="match status" value="1"/>
</dbReference>
<dbReference type="InterPro" id="IPR020846">
    <property type="entry name" value="MFS_dom"/>
</dbReference>
<dbReference type="AlphaFoldDB" id="A0A1L7WQ97"/>
<evidence type="ECO:0000256" key="8">
    <source>
        <dbReference type="RuleBase" id="RU003346"/>
    </source>
</evidence>
<protein>
    <submittedName>
        <fullName evidence="12">Probable myo-inositol transporter</fullName>
    </submittedName>
</protein>
<dbReference type="InterPro" id="IPR005829">
    <property type="entry name" value="Sugar_transporter_CS"/>
</dbReference>
<feature type="transmembrane region" description="Helical" evidence="10">
    <location>
        <begin position="209"/>
        <end position="230"/>
    </location>
</feature>
<keyword evidence="5 10" id="KW-1133">Transmembrane helix</keyword>
<feature type="transmembrane region" description="Helical" evidence="10">
    <location>
        <begin position="121"/>
        <end position="144"/>
    </location>
</feature>
<evidence type="ECO:0000256" key="10">
    <source>
        <dbReference type="SAM" id="Phobius"/>
    </source>
</evidence>
<dbReference type="PROSITE" id="PS50850">
    <property type="entry name" value="MFS"/>
    <property type="match status" value="1"/>
</dbReference>
<keyword evidence="13" id="KW-1185">Reference proteome</keyword>
<dbReference type="GO" id="GO:0016020">
    <property type="term" value="C:membrane"/>
    <property type="evidence" value="ECO:0007669"/>
    <property type="project" value="UniProtKB-SubCell"/>
</dbReference>
<evidence type="ECO:0000256" key="9">
    <source>
        <dbReference type="SAM" id="MobiDB-lite"/>
    </source>
</evidence>
<dbReference type="EMBL" id="FJOG01000005">
    <property type="protein sequence ID" value="CZR54927.1"/>
    <property type="molecule type" value="Genomic_DNA"/>
</dbReference>
<evidence type="ECO:0000256" key="1">
    <source>
        <dbReference type="ARBA" id="ARBA00004141"/>
    </source>
</evidence>
<comment type="catalytic activity">
    <reaction evidence="7">
        <text>myo-inositol(out) + H(+)(out) = myo-inositol(in) + H(+)(in)</text>
        <dbReference type="Rhea" id="RHEA:60364"/>
        <dbReference type="ChEBI" id="CHEBI:15378"/>
        <dbReference type="ChEBI" id="CHEBI:17268"/>
    </reaction>
</comment>
<feature type="compositionally biased region" description="Basic and acidic residues" evidence="9">
    <location>
        <begin position="11"/>
        <end position="31"/>
    </location>
</feature>
<proteinExistence type="inferred from homology"/>
<feature type="transmembrane region" description="Helical" evidence="10">
    <location>
        <begin position="94"/>
        <end position="114"/>
    </location>
</feature>
<feature type="transmembrane region" description="Helical" evidence="10">
    <location>
        <begin position="400"/>
        <end position="429"/>
    </location>
</feature>
<feature type="transmembrane region" description="Helical" evidence="10">
    <location>
        <begin position="366"/>
        <end position="388"/>
    </location>
</feature>
<dbReference type="PANTHER" id="PTHR48020">
    <property type="entry name" value="PROTON MYO-INOSITOL COTRANSPORTER"/>
    <property type="match status" value="1"/>
</dbReference>
<dbReference type="Proteomes" id="UP000184330">
    <property type="component" value="Unassembled WGS sequence"/>
</dbReference>
<gene>
    <name evidence="12" type="ORF">PAC_04812</name>
</gene>
<dbReference type="GO" id="GO:0005366">
    <property type="term" value="F:myo-inositol:proton symporter activity"/>
    <property type="evidence" value="ECO:0007669"/>
    <property type="project" value="TreeGrafter"/>
</dbReference>
<evidence type="ECO:0000256" key="7">
    <source>
        <dbReference type="ARBA" id="ARBA00049119"/>
    </source>
</evidence>
<keyword evidence="4 10" id="KW-0812">Transmembrane</keyword>
<dbReference type="FunFam" id="1.20.1250.20:FF:000073">
    <property type="entry name" value="MFS myo-inositol transporter, putative"/>
    <property type="match status" value="1"/>
</dbReference>
<sequence length="535" mass="57478">MASNTESMVLSDRKITDEKLKDSGETLHVESADSSDDGSDSIEQTDTGKVTWLISATVSLGGFLFGYDTGVISAVLISLKSDLGHVLSSSEQELITSITSGGALIGAVIAGLFADRLGRKLPLYLGCLMFSVGAIIQAAAYSIIQMTIGRFIVGLGVGSAAMVIPLYIGELAPAKYRGRMIAFDNMSVTLGQLISYALGAAFAEVSNGWRYMVGLGILPALILAALMPMCPESPRQLLLHGKTDEARVVLRRTYPNASELQVTSKLNLINYSITEMKLTTGEKSMWWSFTQLFTDAPSRRALICACTVMAISQLGGFNTLMYYSGTLFSLVGFNKPAAVSIVVGATNFVFTFVNMFIIDRVGRRRILLWTVSGMAISLVVAAVAFHFIPINKELVLEATGVNWAGILVLVTIIFYVAFFASGVATIGWVGTELLPLPVRALGTMANTVTCWGCNIIIASTFLSMMKSMSPSGAFGFYAGICGFGWLFILLEYPEVKNMPLESVQEVFAHGFGVKYAKKLQKEAKAQRKGATAGVV</sequence>
<feature type="transmembrane region" description="Helical" evidence="10">
    <location>
        <begin position="150"/>
        <end position="169"/>
    </location>
</feature>
<comment type="subcellular location">
    <subcellularLocation>
        <location evidence="1">Membrane</location>
        <topology evidence="1">Multi-pass membrane protein</topology>
    </subcellularLocation>
</comment>
<evidence type="ECO:0000256" key="6">
    <source>
        <dbReference type="ARBA" id="ARBA00023136"/>
    </source>
</evidence>
<reference evidence="12 13" key="1">
    <citation type="submission" date="2016-03" db="EMBL/GenBank/DDBJ databases">
        <authorList>
            <person name="Ploux O."/>
        </authorList>
    </citation>
    <scope>NUCLEOTIDE SEQUENCE [LARGE SCALE GENOMIC DNA]</scope>
    <source>
        <strain evidence="12 13">UAMH 11012</strain>
    </source>
</reference>
<dbReference type="OrthoDB" id="6339427at2759"/>
<dbReference type="NCBIfam" id="TIGR00879">
    <property type="entry name" value="SP"/>
    <property type="match status" value="1"/>
</dbReference>
<organism evidence="12 13">
    <name type="scientific">Phialocephala subalpina</name>
    <dbReference type="NCBI Taxonomy" id="576137"/>
    <lineage>
        <taxon>Eukaryota</taxon>
        <taxon>Fungi</taxon>
        <taxon>Dikarya</taxon>
        <taxon>Ascomycota</taxon>
        <taxon>Pezizomycotina</taxon>
        <taxon>Leotiomycetes</taxon>
        <taxon>Helotiales</taxon>
        <taxon>Mollisiaceae</taxon>
        <taxon>Phialocephala</taxon>
        <taxon>Phialocephala fortinii species complex</taxon>
    </lineage>
</organism>
<evidence type="ECO:0000256" key="2">
    <source>
        <dbReference type="ARBA" id="ARBA00010992"/>
    </source>
</evidence>
<dbReference type="InterPro" id="IPR003663">
    <property type="entry name" value="Sugar/inositol_transpt"/>
</dbReference>
<dbReference type="PANTHER" id="PTHR48020:SF22">
    <property type="entry name" value="MAJOR FACILITATOR SUPERFAMILY (MFS) PROFILE DOMAIN-CONTAINING PROTEIN-RELATED"/>
    <property type="match status" value="1"/>
</dbReference>
<evidence type="ECO:0000313" key="13">
    <source>
        <dbReference type="Proteomes" id="UP000184330"/>
    </source>
</evidence>
<feature type="transmembrane region" description="Helical" evidence="10">
    <location>
        <begin position="52"/>
        <end position="79"/>
    </location>
</feature>
<evidence type="ECO:0000256" key="5">
    <source>
        <dbReference type="ARBA" id="ARBA00022989"/>
    </source>
</evidence>
<dbReference type="Gene3D" id="1.20.1250.20">
    <property type="entry name" value="MFS general substrate transporter like domains"/>
    <property type="match status" value="1"/>
</dbReference>
<dbReference type="InterPro" id="IPR005828">
    <property type="entry name" value="MFS_sugar_transport-like"/>
</dbReference>
<feature type="transmembrane region" description="Helical" evidence="10">
    <location>
        <begin position="337"/>
        <end position="357"/>
    </location>
</feature>
<feature type="transmembrane region" description="Helical" evidence="10">
    <location>
        <begin position="301"/>
        <end position="325"/>
    </location>
</feature>
<dbReference type="InterPro" id="IPR050814">
    <property type="entry name" value="Myo-inositol_Transporter"/>
</dbReference>
<name>A0A1L7WQ97_9HELO</name>
<feature type="transmembrane region" description="Helical" evidence="10">
    <location>
        <begin position="181"/>
        <end position="203"/>
    </location>
</feature>
<dbReference type="PROSITE" id="PS00216">
    <property type="entry name" value="SUGAR_TRANSPORT_1"/>
    <property type="match status" value="1"/>
</dbReference>
<feature type="transmembrane region" description="Helical" evidence="10">
    <location>
        <begin position="474"/>
        <end position="492"/>
    </location>
</feature>